<comment type="cofactor">
    <cofactor evidence="8">
        <name>a divalent metal cation</name>
        <dbReference type="ChEBI" id="CHEBI:60240"/>
    </cofactor>
    <text evidence="8">Binds 2 divalent metal cations per subunit.</text>
</comment>
<dbReference type="SUPFAM" id="SSF53187">
    <property type="entry name" value="Zn-dependent exopeptidases"/>
    <property type="match status" value="1"/>
</dbReference>
<organism evidence="9 10">
    <name type="scientific">Eiseniibacteriota bacterium</name>
    <dbReference type="NCBI Taxonomy" id="2212470"/>
    <lineage>
        <taxon>Bacteria</taxon>
        <taxon>Candidatus Eiseniibacteriota</taxon>
    </lineage>
</organism>
<protein>
    <submittedName>
        <fullName evidence="9">M20/M25/M40 family metallo-hydrolase</fullName>
    </submittedName>
</protein>
<keyword evidence="3" id="KW-0645">Protease</keyword>
<dbReference type="PANTHER" id="PTHR32481">
    <property type="entry name" value="AMINOPEPTIDASE"/>
    <property type="match status" value="1"/>
</dbReference>
<comment type="similarity">
    <text evidence="1 6">Belongs to the peptidase M42 family.</text>
</comment>
<feature type="binding site" evidence="8">
    <location>
        <position position="210"/>
    </location>
    <ligand>
        <name>Zn(2+)</name>
        <dbReference type="ChEBI" id="CHEBI:29105"/>
        <label>2</label>
    </ligand>
</feature>
<feature type="binding site" evidence="8">
    <location>
        <position position="320"/>
    </location>
    <ligand>
        <name>Zn(2+)</name>
        <dbReference type="ChEBI" id="CHEBI:29105"/>
        <label>2</label>
    </ligand>
</feature>
<reference evidence="9" key="1">
    <citation type="submission" date="2021-05" db="EMBL/GenBank/DDBJ databases">
        <title>Energy efficiency and biological interactions define the core microbiome of deep oligotrophic groundwater.</title>
        <authorList>
            <person name="Mehrshad M."/>
            <person name="Lopez-Fernandez M."/>
            <person name="Bell E."/>
            <person name="Bernier-Latmani R."/>
            <person name="Bertilsson S."/>
            <person name="Dopson M."/>
        </authorList>
    </citation>
    <scope>NUCLEOTIDE SEQUENCE</scope>
    <source>
        <strain evidence="9">Modern_marine.mb.64</strain>
    </source>
</reference>
<dbReference type="AlphaFoldDB" id="A0A948W8A7"/>
<dbReference type="InterPro" id="IPR023367">
    <property type="entry name" value="Peptidase_M42_dom2"/>
</dbReference>
<feature type="binding site" evidence="8">
    <location>
        <position position="232"/>
    </location>
    <ligand>
        <name>Zn(2+)</name>
        <dbReference type="ChEBI" id="CHEBI:29105"/>
        <label>1</label>
    </ligand>
</feature>
<dbReference type="SUPFAM" id="SSF101821">
    <property type="entry name" value="Aminopeptidase/glucanase lid domain"/>
    <property type="match status" value="1"/>
</dbReference>
<feature type="binding site" evidence="8">
    <location>
        <position position="178"/>
    </location>
    <ligand>
        <name>Zn(2+)</name>
        <dbReference type="ChEBI" id="CHEBI:29105"/>
        <label>2</label>
    </ligand>
</feature>
<dbReference type="PIRSF" id="PIRSF001123">
    <property type="entry name" value="PepA_GA"/>
    <property type="match status" value="1"/>
</dbReference>
<feature type="active site" description="Proton acceptor" evidence="7">
    <location>
        <position position="209"/>
    </location>
</feature>
<evidence type="ECO:0000256" key="3">
    <source>
        <dbReference type="ARBA" id="ARBA00022670"/>
    </source>
</evidence>
<feature type="binding site" evidence="8">
    <location>
        <position position="66"/>
    </location>
    <ligand>
        <name>Zn(2+)</name>
        <dbReference type="ChEBI" id="CHEBI:29105"/>
        <label>1</label>
    </ligand>
</feature>
<dbReference type="GO" id="GO:0006508">
    <property type="term" value="P:proteolysis"/>
    <property type="evidence" value="ECO:0007669"/>
    <property type="project" value="UniProtKB-KW"/>
</dbReference>
<accession>A0A948W8A7</accession>
<evidence type="ECO:0000256" key="4">
    <source>
        <dbReference type="ARBA" id="ARBA00022723"/>
    </source>
</evidence>
<dbReference type="Pfam" id="PF05343">
    <property type="entry name" value="Peptidase_M42"/>
    <property type="match status" value="1"/>
</dbReference>
<dbReference type="EMBL" id="JAHJDP010000093">
    <property type="protein sequence ID" value="MBU2692501.1"/>
    <property type="molecule type" value="Genomic_DNA"/>
</dbReference>
<dbReference type="Gene3D" id="2.40.30.40">
    <property type="entry name" value="Peptidase M42, domain 2"/>
    <property type="match status" value="1"/>
</dbReference>
<evidence type="ECO:0000256" key="8">
    <source>
        <dbReference type="PIRSR" id="PIRSR001123-2"/>
    </source>
</evidence>
<feature type="binding site" evidence="8">
    <location>
        <position position="178"/>
    </location>
    <ligand>
        <name>Zn(2+)</name>
        <dbReference type="ChEBI" id="CHEBI:29105"/>
        <label>1</label>
    </ligand>
</feature>
<evidence type="ECO:0000256" key="6">
    <source>
        <dbReference type="PIRNR" id="PIRNR001123"/>
    </source>
</evidence>
<dbReference type="InterPro" id="IPR008007">
    <property type="entry name" value="Peptidase_M42"/>
</dbReference>
<evidence type="ECO:0000256" key="1">
    <source>
        <dbReference type="ARBA" id="ARBA00006272"/>
    </source>
</evidence>
<evidence type="ECO:0000313" key="10">
    <source>
        <dbReference type="Proteomes" id="UP000777784"/>
    </source>
</evidence>
<dbReference type="GO" id="GO:0046872">
    <property type="term" value="F:metal ion binding"/>
    <property type="evidence" value="ECO:0007669"/>
    <property type="project" value="UniProtKB-UniRule"/>
</dbReference>
<keyword evidence="5" id="KW-0378">Hydrolase</keyword>
<proteinExistence type="inferred from homology"/>
<dbReference type="GO" id="GO:0004177">
    <property type="term" value="F:aminopeptidase activity"/>
    <property type="evidence" value="ECO:0007669"/>
    <property type="project" value="UniProtKB-UniRule"/>
</dbReference>
<sequence>MEFLKQLTETPGISGREERVRDLIRKHTKGWWDELHEDSIGNLIGTIKAAKRKSGQKEKGVILSCHLDQIGFYVRYIDEQGFLRIHHAGGFDTRNLFARRVRVMTASGDLIGILNPATRPIHVAGEEEKKKIPMISEFMIDLGLPARTVKSKVEIGDPVVLEQSTIEMGSHVCGQAMDNRISPWIALNAIKKVKGKNIYDIYWVGSAQEEVGLRGAMVAAQNIEAEVAIAIDVTLAVDTPGAKKEESISTLGDGVAIKVMDGWSISTKSLLDDFTALAKKKKIKFQYEILPMGGTDAGAMQRYGGGRRAITLSVPCRYLHTAVEMVHKDDLKATVNLLSAWLMGS</sequence>
<dbReference type="InterPro" id="IPR051464">
    <property type="entry name" value="Peptidase_M42_aminopept"/>
</dbReference>
<dbReference type="PANTHER" id="PTHR32481:SF0">
    <property type="entry name" value="AMINOPEPTIDASE YPDE-RELATED"/>
    <property type="match status" value="1"/>
</dbReference>
<keyword evidence="2" id="KW-0031">Aminopeptidase</keyword>
<evidence type="ECO:0000256" key="5">
    <source>
        <dbReference type="ARBA" id="ARBA00022801"/>
    </source>
</evidence>
<dbReference type="Proteomes" id="UP000777784">
    <property type="component" value="Unassembled WGS sequence"/>
</dbReference>
<evidence type="ECO:0000313" key="9">
    <source>
        <dbReference type="EMBL" id="MBU2692501.1"/>
    </source>
</evidence>
<gene>
    <name evidence="9" type="ORF">KJ970_16395</name>
</gene>
<comment type="caution">
    <text evidence="9">The sequence shown here is derived from an EMBL/GenBank/DDBJ whole genome shotgun (WGS) entry which is preliminary data.</text>
</comment>
<keyword evidence="4 8" id="KW-0479">Metal-binding</keyword>
<evidence type="ECO:0000256" key="7">
    <source>
        <dbReference type="PIRSR" id="PIRSR001123-1"/>
    </source>
</evidence>
<dbReference type="Gene3D" id="3.40.630.10">
    <property type="entry name" value="Zn peptidases"/>
    <property type="match status" value="1"/>
</dbReference>
<evidence type="ECO:0000256" key="2">
    <source>
        <dbReference type="ARBA" id="ARBA00022438"/>
    </source>
</evidence>
<name>A0A948W8A7_UNCEI</name>